<name>A0ABM4CIB4_HYDVU</name>
<dbReference type="RefSeq" id="XP_065661485.1">
    <property type="nucleotide sequence ID" value="XM_065805413.1"/>
</dbReference>
<sequence length="384" mass="44399">MAAYICTLAIVFISIIFYKYITIVDIFDFISLYKENTFELASINLTEAEDNYNNVAQRLVKASHDVGFVYLTDVKGYNSEELLIWTKWFFNLDIDKKMKIAKKSFNEINANVYRGYFPVVEGGHSYKEAFEMGGFNSNYATEYPTPSNIRNITTFDGKPIMRNVLEERNTWPVSGNYTEDRQFRLVMEKYRRFFYETSSVIFRLMIHGLGFEKESYDYLFGPRSLSTYRLIHYPSRLANSPETIPDEAWDGDIAIATGEHFDSTIITLLSTFHFNGLQIKPVGYSKWINVPADKDRLVVNVGALLEHLADRKMVATNHRVLDGGNSRYSVAMFYEPSHDADISKTFSGKKNDYVGNFIKYGLWMSNRTKMFAEYRTTDFGVDVD</sequence>
<dbReference type="PANTHER" id="PTHR47990">
    <property type="entry name" value="2-OXOGLUTARATE (2OG) AND FE(II)-DEPENDENT OXYGENASE SUPERFAMILY PROTEIN-RELATED"/>
    <property type="match status" value="1"/>
</dbReference>
<dbReference type="Gene3D" id="2.60.120.330">
    <property type="entry name" value="B-lactam Antibiotic, Isopenicillin N Synthase, Chain"/>
    <property type="match status" value="1"/>
</dbReference>
<keyword evidence="1" id="KW-0479">Metal-binding</keyword>
<evidence type="ECO:0000256" key="1">
    <source>
        <dbReference type="RuleBase" id="RU003682"/>
    </source>
</evidence>
<dbReference type="Proteomes" id="UP001652625">
    <property type="component" value="Chromosome 09"/>
</dbReference>
<keyword evidence="3" id="KW-1185">Reference proteome</keyword>
<proteinExistence type="inferred from homology"/>
<dbReference type="InterPro" id="IPR050231">
    <property type="entry name" value="Iron_ascorbate_oxido_reductase"/>
</dbReference>
<dbReference type="SUPFAM" id="SSF51197">
    <property type="entry name" value="Clavaminate synthase-like"/>
    <property type="match status" value="1"/>
</dbReference>
<dbReference type="InterPro" id="IPR027443">
    <property type="entry name" value="IPNS-like_sf"/>
</dbReference>
<dbReference type="InterPro" id="IPR026992">
    <property type="entry name" value="DIOX_N"/>
</dbReference>
<evidence type="ECO:0000313" key="3">
    <source>
        <dbReference type="Proteomes" id="UP001652625"/>
    </source>
</evidence>
<dbReference type="InterPro" id="IPR005123">
    <property type="entry name" value="Oxoglu/Fe-dep_dioxygenase_dom"/>
</dbReference>
<keyword evidence="1" id="KW-0560">Oxidoreductase</keyword>
<gene>
    <name evidence="4" type="primary">LOC136084732</name>
</gene>
<keyword evidence="1" id="KW-0408">Iron</keyword>
<comment type="similarity">
    <text evidence="1">Belongs to the iron/ascorbate-dependent oxidoreductase family.</text>
</comment>
<feature type="domain" description="Fe2OG dioxygenase" evidence="2">
    <location>
        <begin position="230"/>
        <end position="336"/>
    </location>
</feature>
<dbReference type="PROSITE" id="PS51471">
    <property type="entry name" value="FE2OG_OXY"/>
    <property type="match status" value="1"/>
</dbReference>
<dbReference type="GeneID" id="136084732"/>
<reference evidence="4" key="1">
    <citation type="submission" date="2025-08" db="UniProtKB">
        <authorList>
            <consortium name="RefSeq"/>
        </authorList>
    </citation>
    <scope>IDENTIFICATION</scope>
</reference>
<evidence type="ECO:0000259" key="2">
    <source>
        <dbReference type="PROSITE" id="PS51471"/>
    </source>
</evidence>
<dbReference type="InterPro" id="IPR044861">
    <property type="entry name" value="IPNS-like_FE2OG_OXY"/>
</dbReference>
<accession>A0ABM4CIB4</accession>
<evidence type="ECO:0000313" key="4">
    <source>
        <dbReference type="RefSeq" id="XP_065661485.1"/>
    </source>
</evidence>
<dbReference type="Pfam" id="PF14226">
    <property type="entry name" value="DIOX_N"/>
    <property type="match status" value="1"/>
</dbReference>
<organism evidence="3 4">
    <name type="scientific">Hydra vulgaris</name>
    <name type="common">Hydra</name>
    <name type="synonym">Hydra attenuata</name>
    <dbReference type="NCBI Taxonomy" id="6087"/>
    <lineage>
        <taxon>Eukaryota</taxon>
        <taxon>Metazoa</taxon>
        <taxon>Cnidaria</taxon>
        <taxon>Hydrozoa</taxon>
        <taxon>Hydroidolina</taxon>
        <taxon>Anthoathecata</taxon>
        <taxon>Aplanulata</taxon>
        <taxon>Hydridae</taxon>
        <taxon>Hydra</taxon>
    </lineage>
</organism>
<protein>
    <submittedName>
        <fullName evidence="4">Isopenicillin N synthase-like</fullName>
    </submittedName>
</protein>
<dbReference type="Pfam" id="PF03171">
    <property type="entry name" value="2OG-FeII_Oxy"/>
    <property type="match status" value="1"/>
</dbReference>